<gene>
    <name evidence="2" type="ORF">PENTCL1PPCAC_13876</name>
</gene>
<protein>
    <submittedName>
        <fullName evidence="2">Uncharacterized protein</fullName>
    </submittedName>
</protein>
<organism evidence="2 3">
    <name type="scientific">Pristionchus entomophagus</name>
    <dbReference type="NCBI Taxonomy" id="358040"/>
    <lineage>
        <taxon>Eukaryota</taxon>
        <taxon>Metazoa</taxon>
        <taxon>Ecdysozoa</taxon>
        <taxon>Nematoda</taxon>
        <taxon>Chromadorea</taxon>
        <taxon>Rhabditida</taxon>
        <taxon>Rhabditina</taxon>
        <taxon>Diplogasteromorpha</taxon>
        <taxon>Diplogasteroidea</taxon>
        <taxon>Neodiplogasteridae</taxon>
        <taxon>Pristionchus</taxon>
    </lineage>
</organism>
<evidence type="ECO:0000313" key="3">
    <source>
        <dbReference type="Proteomes" id="UP001432027"/>
    </source>
</evidence>
<dbReference type="EMBL" id="BTSX01000004">
    <property type="protein sequence ID" value="GMS91701.1"/>
    <property type="molecule type" value="Genomic_DNA"/>
</dbReference>
<name>A0AAV5TG71_9BILA</name>
<feature type="compositionally biased region" description="Basic and acidic residues" evidence="1">
    <location>
        <begin position="37"/>
        <end position="63"/>
    </location>
</feature>
<evidence type="ECO:0000256" key="1">
    <source>
        <dbReference type="SAM" id="MobiDB-lite"/>
    </source>
</evidence>
<dbReference type="AlphaFoldDB" id="A0AAV5TG71"/>
<keyword evidence="3" id="KW-1185">Reference proteome</keyword>
<reference evidence="2" key="1">
    <citation type="submission" date="2023-10" db="EMBL/GenBank/DDBJ databases">
        <title>Genome assembly of Pristionchus species.</title>
        <authorList>
            <person name="Yoshida K."/>
            <person name="Sommer R.J."/>
        </authorList>
    </citation>
    <scope>NUCLEOTIDE SEQUENCE</scope>
    <source>
        <strain evidence="2">RS0144</strain>
    </source>
</reference>
<comment type="caution">
    <text evidence="2">The sequence shown here is derived from an EMBL/GenBank/DDBJ whole genome shotgun (WGS) entry which is preliminary data.</text>
</comment>
<accession>A0AAV5TG71</accession>
<sequence length="208" mass="24090">KEKRKERKREKQELYCKPRPIPPSHSEPVEEQEEKEEAEKKEKEKREEEKKEDEKKAREEERVVPPVKVATLHEDGTPLFDASETERETESDDEDSGGVTIDESEWDDEQYFLGDDYPTDSDSECPKLNDSNETLVDEEPSGPVDMRWTSDDDEAEVDAETQGGIRDGLNEDYEGQGGDYQWKDEETLMESREVKEDEERGGHDSDVD</sequence>
<feature type="region of interest" description="Disordered" evidence="1">
    <location>
        <begin position="1"/>
        <end position="208"/>
    </location>
</feature>
<proteinExistence type="predicted"/>
<feature type="non-terminal residue" evidence="2">
    <location>
        <position position="1"/>
    </location>
</feature>
<evidence type="ECO:0000313" key="2">
    <source>
        <dbReference type="EMBL" id="GMS91701.1"/>
    </source>
</evidence>
<feature type="compositionally biased region" description="Acidic residues" evidence="1">
    <location>
        <begin position="87"/>
        <end position="110"/>
    </location>
</feature>
<feature type="compositionally biased region" description="Basic and acidic residues" evidence="1">
    <location>
        <begin position="181"/>
        <end position="208"/>
    </location>
</feature>
<dbReference type="Proteomes" id="UP001432027">
    <property type="component" value="Unassembled WGS sequence"/>
</dbReference>